<dbReference type="Proteomes" id="UP000199572">
    <property type="component" value="Unassembled WGS sequence"/>
</dbReference>
<dbReference type="RefSeq" id="WP_175474552.1">
    <property type="nucleotide sequence ID" value="NZ_FOGG01000013.1"/>
</dbReference>
<dbReference type="STRING" id="390241.SAMN04488023_113104"/>
<organism evidence="4 5">
    <name type="scientific">Pedobacter rhizosphaerae</name>
    <dbReference type="NCBI Taxonomy" id="390241"/>
    <lineage>
        <taxon>Bacteria</taxon>
        <taxon>Pseudomonadati</taxon>
        <taxon>Bacteroidota</taxon>
        <taxon>Sphingobacteriia</taxon>
        <taxon>Sphingobacteriales</taxon>
        <taxon>Sphingobacteriaceae</taxon>
        <taxon>Pedobacter</taxon>
    </lineage>
</organism>
<feature type="domain" description="Protein FecR C-terminal" evidence="3">
    <location>
        <begin position="260"/>
        <end position="328"/>
    </location>
</feature>
<evidence type="ECO:0000313" key="5">
    <source>
        <dbReference type="Proteomes" id="UP000199572"/>
    </source>
</evidence>
<proteinExistence type="predicted"/>
<keyword evidence="1" id="KW-0812">Transmembrane</keyword>
<dbReference type="InterPro" id="IPR032508">
    <property type="entry name" value="FecR_C"/>
</dbReference>
<dbReference type="Pfam" id="PF16344">
    <property type="entry name" value="FecR_C"/>
    <property type="match status" value="1"/>
</dbReference>
<feature type="transmembrane region" description="Helical" evidence="1">
    <location>
        <begin position="71"/>
        <end position="91"/>
    </location>
</feature>
<evidence type="ECO:0000259" key="3">
    <source>
        <dbReference type="Pfam" id="PF16344"/>
    </source>
</evidence>
<dbReference type="GO" id="GO:0016989">
    <property type="term" value="F:sigma factor antagonist activity"/>
    <property type="evidence" value="ECO:0007669"/>
    <property type="project" value="TreeGrafter"/>
</dbReference>
<evidence type="ECO:0000313" key="4">
    <source>
        <dbReference type="EMBL" id="SER67028.1"/>
    </source>
</evidence>
<dbReference type="PANTHER" id="PTHR30273">
    <property type="entry name" value="PERIPLASMIC SIGNAL SENSOR AND SIGMA FACTOR ACTIVATOR FECR-RELATED"/>
    <property type="match status" value="1"/>
</dbReference>
<keyword evidence="5" id="KW-1185">Reference proteome</keyword>
<dbReference type="PIRSF" id="PIRSF018266">
    <property type="entry name" value="FecR"/>
    <property type="match status" value="1"/>
</dbReference>
<gene>
    <name evidence="4" type="ORF">SAMN04488023_113104</name>
</gene>
<feature type="domain" description="FecR protein" evidence="2">
    <location>
        <begin position="104"/>
        <end position="197"/>
    </location>
</feature>
<name>A0A1H9R2V6_9SPHI</name>
<accession>A0A1H9R2V6</accession>
<reference evidence="4 5" key="1">
    <citation type="submission" date="2016-10" db="EMBL/GenBank/DDBJ databases">
        <authorList>
            <person name="de Groot N.N."/>
        </authorList>
    </citation>
    <scope>NUCLEOTIDE SEQUENCE [LARGE SCALE GENOMIC DNA]</scope>
    <source>
        <strain evidence="4 5">DSM 18610</strain>
    </source>
</reference>
<sequence length="329" mass="36869">MKKNFFRKIAGKYVDGTVNDRQKSLIDAYFDDKQNNADLLITEEGTSSRILERINLRITSAENRGANNYRYYWAAAAIIVVVTAAIITFNLTNNPAPLVKDLLVSTKKGEKKKVILPDGSVVMLNSDSKMHYAKGFSGPLRKVDLEGEAYFDVVHNPKRPFIVHSKAMDIKVLGTLFNIKAYEGEKTEASLIRGAVQVFLPDAKKALVTLKPNEKFILGSGIPITSSKQLVAKGKGFIVTTPKQIIANSEIKSVAWVHNRLSFDDQGFKEVAALLERWYDVTITIDNPELLKYRFTGTFNDTGLIDVLDALKASEDFKYRKEGDKIHIY</sequence>
<dbReference type="InterPro" id="IPR006860">
    <property type="entry name" value="FecR"/>
</dbReference>
<keyword evidence="1" id="KW-1133">Transmembrane helix</keyword>
<evidence type="ECO:0000256" key="1">
    <source>
        <dbReference type="SAM" id="Phobius"/>
    </source>
</evidence>
<evidence type="ECO:0000259" key="2">
    <source>
        <dbReference type="Pfam" id="PF04773"/>
    </source>
</evidence>
<dbReference type="InterPro" id="IPR012373">
    <property type="entry name" value="Ferrdict_sens_TM"/>
</dbReference>
<dbReference type="EMBL" id="FOGG01000013">
    <property type="protein sequence ID" value="SER67028.1"/>
    <property type="molecule type" value="Genomic_DNA"/>
</dbReference>
<keyword evidence="1" id="KW-0472">Membrane</keyword>
<dbReference type="Gene3D" id="2.60.120.1440">
    <property type="match status" value="1"/>
</dbReference>
<dbReference type="Gene3D" id="3.55.50.30">
    <property type="match status" value="1"/>
</dbReference>
<protein>
    <submittedName>
        <fullName evidence="4">FecR family protein</fullName>
    </submittedName>
</protein>
<dbReference type="Pfam" id="PF04773">
    <property type="entry name" value="FecR"/>
    <property type="match status" value="1"/>
</dbReference>
<dbReference type="PANTHER" id="PTHR30273:SF2">
    <property type="entry name" value="PROTEIN FECR"/>
    <property type="match status" value="1"/>
</dbReference>
<dbReference type="AlphaFoldDB" id="A0A1H9R2V6"/>